<proteinExistence type="predicted"/>
<comment type="caution">
    <text evidence="1">The sequence shown here is derived from an EMBL/GenBank/DDBJ whole genome shotgun (WGS) entry which is preliminary data.</text>
</comment>
<name>A0A2U1CFF1_9FIRM</name>
<reference evidence="1 2" key="1">
    <citation type="submission" date="2018-04" db="EMBL/GenBank/DDBJ databases">
        <title>Genomic Encyclopedia of Type Strains, Phase IV (KMG-IV): sequencing the most valuable type-strain genomes for metagenomic binning, comparative biology and taxonomic classification.</title>
        <authorList>
            <person name="Goeker M."/>
        </authorList>
    </citation>
    <scope>NUCLEOTIDE SEQUENCE [LARGE SCALE GENOMIC DNA]</scope>
    <source>
        <strain evidence="1 2">DSM 26588</strain>
    </source>
</reference>
<dbReference type="OrthoDB" id="9802430at2"/>
<protein>
    <submittedName>
        <fullName evidence="1">Uncharacterized protein</fullName>
    </submittedName>
</protein>
<dbReference type="EMBL" id="QEKK01000001">
    <property type="protein sequence ID" value="PVY59642.1"/>
    <property type="molecule type" value="Genomic_DNA"/>
</dbReference>
<evidence type="ECO:0000313" key="2">
    <source>
        <dbReference type="Proteomes" id="UP000245778"/>
    </source>
</evidence>
<dbReference type="RefSeq" id="WP_116721404.1">
    <property type="nucleotide sequence ID" value="NZ_CP011524.1"/>
</dbReference>
<dbReference type="GeneID" id="93228109"/>
<dbReference type="AlphaFoldDB" id="A0A2U1CFF1"/>
<gene>
    <name evidence="1" type="ORF">C7373_101156</name>
</gene>
<organism evidence="1 2">
    <name type="scientific">Intestinimonas butyriciproducens</name>
    <dbReference type="NCBI Taxonomy" id="1297617"/>
    <lineage>
        <taxon>Bacteria</taxon>
        <taxon>Bacillati</taxon>
        <taxon>Bacillota</taxon>
        <taxon>Clostridia</taxon>
        <taxon>Eubacteriales</taxon>
        <taxon>Intestinimonas</taxon>
    </lineage>
</organism>
<dbReference type="Proteomes" id="UP000245778">
    <property type="component" value="Unassembled WGS sequence"/>
</dbReference>
<accession>A0A2U1CFF1</accession>
<sequence length="136" mass="15300">MALFELNQKYENAADGWKPPTFKDCAAADISLAFFNGGEHAERRTVDGKECLIVLEESTLKEHSSHWEAGAKQNFDTGLYAAYSILYIRAEDYGPKPKVGKQLILGIGDGKTRTYEIKSCEDEAGVYRMTMKRVRQ</sequence>
<evidence type="ECO:0000313" key="1">
    <source>
        <dbReference type="EMBL" id="PVY59642.1"/>
    </source>
</evidence>